<dbReference type="SUPFAM" id="SSF57667">
    <property type="entry name" value="beta-beta-alpha zinc fingers"/>
    <property type="match status" value="1"/>
</dbReference>
<dbReference type="EMBL" id="GL882892">
    <property type="protein sequence ID" value="EGF77284.1"/>
    <property type="molecule type" value="Genomic_DNA"/>
</dbReference>
<dbReference type="Proteomes" id="UP000007241">
    <property type="component" value="Unassembled WGS sequence"/>
</dbReference>
<dbReference type="PROSITE" id="PS50157">
    <property type="entry name" value="ZINC_FINGER_C2H2_2"/>
    <property type="match status" value="1"/>
</dbReference>
<evidence type="ECO:0000313" key="7">
    <source>
        <dbReference type="EMBL" id="EGF77284.1"/>
    </source>
</evidence>
<dbReference type="PROSITE" id="PS00028">
    <property type="entry name" value="ZINC_FINGER_C2H2_1"/>
    <property type="match status" value="1"/>
</dbReference>
<feature type="non-terminal residue" evidence="7">
    <location>
        <position position="1"/>
    </location>
</feature>
<dbReference type="OrthoDB" id="2162596at2759"/>
<evidence type="ECO:0000256" key="4">
    <source>
        <dbReference type="ARBA" id="ARBA00022833"/>
    </source>
</evidence>
<dbReference type="GO" id="GO:0008270">
    <property type="term" value="F:zinc ion binding"/>
    <property type="evidence" value="ECO:0007669"/>
    <property type="project" value="UniProtKB-KW"/>
</dbReference>
<dbReference type="RefSeq" id="XP_006681870.1">
    <property type="nucleotide sequence ID" value="XM_006681807.1"/>
</dbReference>
<dbReference type="Pfam" id="PF13894">
    <property type="entry name" value="zf-C2H2_4"/>
    <property type="match status" value="1"/>
</dbReference>
<dbReference type="InterPro" id="IPR036236">
    <property type="entry name" value="Znf_C2H2_sf"/>
</dbReference>
<name>F4PB89_BATDJ</name>
<gene>
    <name evidence="7" type="ORF">BATDEDRAFT_14076</name>
</gene>
<dbReference type="HOGENOM" id="CLU_002678_42_25_1"/>
<evidence type="ECO:0000256" key="5">
    <source>
        <dbReference type="PROSITE-ProRule" id="PRU00042"/>
    </source>
</evidence>
<reference evidence="7 8" key="1">
    <citation type="submission" date="2009-12" db="EMBL/GenBank/DDBJ databases">
        <title>The draft genome of Batrachochytrium dendrobatidis.</title>
        <authorList>
            <consortium name="US DOE Joint Genome Institute (JGI-PGF)"/>
            <person name="Kuo A."/>
            <person name="Salamov A."/>
            <person name="Schmutz J."/>
            <person name="Lucas S."/>
            <person name="Pitluck S."/>
            <person name="Rosenblum E."/>
            <person name="Stajich J."/>
            <person name="Eisen M."/>
            <person name="Grigoriev I.V."/>
        </authorList>
    </citation>
    <scope>NUCLEOTIDE SEQUENCE [LARGE SCALE GENOMIC DNA]</scope>
    <source>
        <strain evidence="8">JAM81 / FGSC 10211</strain>
    </source>
</reference>
<dbReference type="InParanoid" id="F4PB89"/>
<dbReference type="GO" id="GO:0000981">
    <property type="term" value="F:DNA-binding transcription factor activity, RNA polymerase II-specific"/>
    <property type="evidence" value="ECO:0007669"/>
    <property type="project" value="UniProtKB-ARBA"/>
</dbReference>
<evidence type="ECO:0000259" key="6">
    <source>
        <dbReference type="PROSITE" id="PS50157"/>
    </source>
</evidence>
<keyword evidence="2" id="KW-0677">Repeat</keyword>
<feature type="domain" description="C2H2-type" evidence="6">
    <location>
        <begin position="1"/>
        <end position="28"/>
    </location>
</feature>
<keyword evidence="4" id="KW-0862">Zinc</keyword>
<dbReference type="GO" id="GO:0000978">
    <property type="term" value="F:RNA polymerase II cis-regulatory region sequence-specific DNA binding"/>
    <property type="evidence" value="ECO:0007669"/>
    <property type="project" value="UniProtKB-ARBA"/>
</dbReference>
<dbReference type="Gene3D" id="3.30.160.60">
    <property type="entry name" value="Classic Zinc Finger"/>
    <property type="match status" value="1"/>
</dbReference>
<organism evidence="7 8">
    <name type="scientific">Batrachochytrium dendrobatidis (strain JAM81 / FGSC 10211)</name>
    <name type="common">Frog chytrid fungus</name>
    <dbReference type="NCBI Taxonomy" id="684364"/>
    <lineage>
        <taxon>Eukaryota</taxon>
        <taxon>Fungi</taxon>
        <taxon>Fungi incertae sedis</taxon>
        <taxon>Chytridiomycota</taxon>
        <taxon>Chytridiomycota incertae sedis</taxon>
        <taxon>Chytridiomycetes</taxon>
        <taxon>Rhizophydiales</taxon>
        <taxon>Rhizophydiales incertae sedis</taxon>
        <taxon>Batrachochytrium</taxon>
    </lineage>
</organism>
<evidence type="ECO:0000256" key="2">
    <source>
        <dbReference type="ARBA" id="ARBA00022737"/>
    </source>
</evidence>
<dbReference type="OMA" id="CNISFER"/>
<dbReference type="SMART" id="SM00355">
    <property type="entry name" value="ZnF_C2H2"/>
    <property type="match status" value="1"/>
</dbReference>
<evidence type="ECO:0000313" key="8">
    <source>
        <dbReference type="Proteomes" id="UP000007241"/>
    </source>
</evidence>
<evidence type="ECO:0000256" key="1">
    <source>
        <dbReference type="ARBA" id="ARBA00022723"/>
    </source>
</evidence>
<evidence type="ECO:0000256" key="3">
    <source>
        <dbReference type="ARBA" id="ARBA00022771"/>
    </source>
</evidence>
<protein>
    <recommendedName>
        <fullName evidence="6">C2H2-type domain-containing protein</fullName>
    </recommendedName>
</protein>
<accession>F4PB89</accession>
<dbReference type="FunFam" id="3.30.160.60:FF:000072">
    <property type="entry name" value="zinc finger protein 143 isoform X1"/>
    <property type="match status" value="1"/>
</dbReference>
<dbReference type="AlphaFoldDB" id="F4PB89"/>
<dbReference type="STRING" id="684364.F4PB89"/>
<keyword evidence="1" id="KW-0479">Metal-binding</keyword>
<keyword evidence="3 5" id="KW-0863">Zinc-finger</keyword>
<proteinExistence type="predicted"/>
<keyword evidence="8" id="KW-1185">Reference proteome</keyword>
<dbReference type="GeneID" id="18236882"/>
<dbReference type="InterPro" id="IPR013087">
    <property type="entry name" value="Znf_C2H2_type"/>
</dbReference>
<sequence length="50" mass="6148">FACELCCMSFTRRHDLNRHMRQHMPERPFVCGRCSRTFLRKVNIMRCLLF</sequence>